<dbReference type="SUPFAM" id="SSF81383">
    <property type="entry name" value="F-box domain"/>
    <property type="match status" value="1"/>
</dbReference>
<sequence>MMEKILENVDATDIRTAQHVCVQWRNIINRRRHAMKRVPFSQLGYRGRDGPMRYRVQEIYVSDDGDAAVTLTITHLCPSWEGVSTVKITDYKMLFECIWIYSPKKLNISATRNELRIALESIPDWWFHDIQMMGIYESACDLDALALVSRAPHCSSLRIDPCFTIDNVTSLLNCMKKIHELKIRSCSKTITADDSTIDALIPLSIACPDGLQSFWVDSISTEFTLPKMFELFEKGNFSPRCSLLFEKVHGSETALRNWIFSHAQRVLYVSRQTYNFAYRDVEIGISVEQFVP</sequence>
<dbReference type="OMA" id="YRDVEIG"/>
<proteinExistence type="predicted"/>
<dbReference type="OrthoDB" id="5793926at2759"/>
<evidence type="ECO:0000313" key="4">
    <source>
        <dbReference type="WBParaSite" id="ACOC_0000624201-mRNA-1"/>
    </source>
</evidence>
<accession>A0A158PHB9</accession>
<gene>
    <name evidence="2" type="ORF">ACOC_LOCUS6243</name>
</gene>
<reference evidence="2 3" key="2">
    <citation type="submission" date="2018-11" db="EMBL/GenBank/DDBJ databases">
        <authorList>
            <consortium name="Pathogen Informatics"/>
        </authorList>
    </citation>
    <scope>NUCLEOTIDE SEQUENCE [LARGE SCALE GENOMIC DNA]</scope>
    <source>
        <strain evidence="2 3">Costa Rica</strain>
    </source>
</reference>
<organism evidence="4">
    <name type="scientific">Angiostrongylus costaricensis</name>
    <name type="common">Nematode worm</name>
    <dbReference type="NCBI Taxonomy" id="334426"/>
    <lineage>
        <taxon>Eukaryota</taxon>
        <taxon>Metazoa</taxon>
        <taxon>Ecdysozoa</taxon>
        <taxon>Nematoda</taxon>
        <taxon>Chromadorea</taxon>
        <taxon>Rhabditida</taxon>
        <taxon>Rhabditina</taxon>
        <taxon>Rhabditomorpha</taxon>
        <taxon>Strongyloidea</taxon>
        <taxon>Metastrongylidae</taxon>
        <taxon>Angiostrongylus</taxon>
    </lineage>
</organism>
<dbReference type="PROSITE" id="PS50181">
    <property type="entry name" value="FBOX"/>
    <property type="match status" value="1"/>
</dbReference>
<protein>
    <submittedName>
        <fullName evidence="4">F-box domain-containing protein</fullName>
    </submittedName>
</protein>
<dbReference type="AlphaFoldDB" id="A0A158PHB9"/>
<evidence type="ECO:0000313" key="2">
    <source>
        <dbReference type="EMBL" id="VDM57828.1"/>
    </source>
</evidence>
<keyword evidence="3" id="KW-1185">Reference proteome</keyword>
<dbReference type="Proteomes" id="UP000267027">
    <property type="component" value="Unassembled WGS sequence"/>
</dbReference>
<dbReference type="InterPro" id="IPR001810">
    <property type="entry name" value="F-box_dom"/>
</dbReference>
<evidence type="ECO:0000313" key="3">
    <source>
        <dbReference type="Proteomes" id="UP000267027"/>
    </source>
</evidence>
<dbReference type="WBParaSite" id="ACOC_0000624201-mRNA-1">
    <property type="protein sequence ID" value="ACOC_0000624201-mRNA-1"/>
    <property type="gene ID" value="ACOC_0000624201"/>
</dbReference>
<feature type="domain" description="F-box" evidence="1">
    <location>
        <begin position="1"/>
        <end position="38"/>
    </location>
</feature>
<reference evidence="4" key="1">
    <citation type="submission" date="2016-04" db="UniProtKB">
        <authorList>
            <consortium name="WormBaseParasite"/>
        </authorList>
    </citation>
    <scope>IDENTIFICATION</scope>
</reference>
<name>A0A158PHB9_ANGCS</name>
<evidence type="ECO:0000259" key="1">
    <source>
        <dbReference type="PROSITE" id="PS50181"/>
    </source>
</evidence>
<dbReference type="InterPro" id="IPR036047">
    <property type="entry name" value="F-box-like_dom_sf"/>
</dbReference>
<dbReference type="EMBL" id="UYYA01003930">
    <property type="protein sequence ID" value="VDM57828.1"/>
    <property type="molecule type" value="Genomic_DNA"/>
</dbReference>